<sequence>MHRDDPIPKPAPRRAWWPLWLSAFAGWTAYGLLYAFQTMSMAADMGKTYAWSDVLRTSLVGMWGWVPLTVGLFWLVVRFPIRRGNVLRACTVLMLAALAAVVLRAVFIYALDPWIQWYDAPPDFWADVMTTSLHSNVLVSWVVIGLAHALLFAGQAREQERRAAELQARLTQARLDAISAQLNPHFLFNALNSIAELVHHDAARADRMLVGLSALLRRSLDSSRLQWVGLREELELLAQYLDIEKVRLGERLQVHWHVAEDCLDEAVPPLLLQPLVENAVVHGIARRLRPGNLRIAAGFVPGALWLEVEDDGADGQPDIEGHGIGLANTRARLQALYGADAALMIAPTEAGGTRVSLRLPHAQGASASLRDGPAPAFRFDEAAAR</sequence>
<accession>A0A7G9QS29</accession>
<reference evidence="4 5" key="1">
    <citation type="submission" date="2020-08" db="EMBL/GenBank/DDBJ databases">
        <title>Genome sequence of Thermomonas brevis KACC 16975T.</title>
        <authorList>
            <person name="Hyun D.-W."/>
            <person name="Bae J.-W."/>
        </authorList>
    </citation>
    <scope>NUCLEOTIDE SEQUENCE [LARGE SCALE GENOMIC DNA]</scope>
    <source>
        <strain evidence="4 5">KACC 16975</strain>
    </source>
</reference>
<protein>
    <submittedName>
        <fullName evidence="4">Histidine kinase</fullName>
    </submittedName>
</protein>
<dbReference type="RefSeq" id="WP_187569916.1">
    <property type="nucleotide sequence ID" value="NZ_CP060711.1"/>
</dbReference>
<dbReference type="InterPro" id="IPR003594">
    <property type="entry name" value="HATPase_dom"/>
</dbReference>
<keyword evidence="4" id="KW-0418">Kinase</keyword>
<keyword evidence="4" id="KW-0808">Transferase</keyword>
<evidence type="ECO:0000259" key="3">
    <source>
        <dbReference type="Pfam" id="PF06580"/>
    </source>
</evidence>
<evidence type="ECO:0000259" key="2">
    <source>
        <dbReference type="Pfam" id="PF02518"/>
    </source>
</evidence>
<dbReference type="GO" id="GO:0016020">
    <property type="term" value="C:membrane"/>
    <property type="evidence" value="ECO:0007669"/>
    <property type="project" value="InterPro"/>
</dbReference>
<dbReference type="PANTHER" id="PTHR34220:SF7">
    <property type="entry name" value="SENSOR HISTIDINE KINASE YPDA"/>
    <property type="match status" value="1"/>
</dbReference>
<feature type="domain" description="Histidine kinase/HSP90-like ATPase" evidence="2">
    <location>
        <begin position="271"/>
        <end position="362"/>
    </location>
</feature>
<dbReference type="Pfam" id="PF02518">
    <property type="entry name" value="HATPase_c"/>
    <property type="match status" value="1"/>
</dbReference>
<name>A0A7G9QS29_9GAMM</name>
<dbReference type="PANTHER" id="PTHR34220">
    <property type="entry name" value="SENSOR HISTIDINE KINASE YPDA"/>
    <property type="match status" value="1"/>
</dbReference>
<feature type="transmembrane region" description="Helical" evidence="1">
    <location>
        <begin position="57"/>
        <end position="77"/>
    </location>
</feature>
<gene>
    <name evidence="4" type="ORF">H9L17_13365</name>
</gene>
<dbReference type="GO" id="GO:0000155">
    <property type="term" value="F:phosphorelay sensor kinase activity"/>
    <property type="evidence" value="ECO:0007669"/>
    <property type="project" value="InterPro"/>
</dbReference>
<feature type="transmembrane region" description="Helical" evidence="1">
    <location>
        <begin position="131"/>
        <end position="153"/>
    </location>
</feature>
<evidence type="ECO:0000313" key="4">
    <source>
        <dbReference type="EMBL" id="QNN46154.1"/>
    </source>
</evidence>
<dbReference type="AlphaFoldDB" id="A0A7G9QS29"/>
<dbReference type="SUPFAM" id="SSF55874">
    <property type="entry name" value="ATPase domain of HSP90 chaperone/DNA topoisomerase II/histidine kinase"/>
    <property type="match status" value="1"/>
</dbReference>
<proteinExistence type="predicted"/>
<feature type="transmembrane region" description="Helical" evidence="1">
    <location>
        <begin position="89"/>
        <end position="111"/>
    </location>
</feature>
<dbReference type="InterPro" id="IPR050640">
    <property type="entry name" value="Bact_2-comp_sensor_kinase"/>
</dbReference>
<feature type="transmembrane region" description="Helical" evidence="1">
    <location>
        <begin position="16"/>
        <end position="37"/>
    </location>
</feature>
<dbReference type="EMBL" id="CP060711">
    <property type="protein sequence ID" value="QNN46154.1"/>
    <property type="molecule type" value="Genomic_DNA"/>
</dbReference>
<keyword evidence="5" id="KW-1185">Reference proteome</keyword>
<dbReference type="InterPro" id="IPR036890">
    <property type="entry name" value="HATPase_C_sf"/>
</dbReference>
<keyword evidence="1" id="KW-1133">Transmembrane helix</keyword>
<evidence type="ECO:0000313" key="5">
    <source>
        <dbReference type="Proteomes" id="UP000515977"/>
    </source>
</evidence>
<evidence type="ECO:0000256" key="1">
    <source>
        <dbReference type="SAM" id="Phobius"/>
    </source>
</evidence>
<dbReference type="Gene3D" id="3.30.565.10">
    <property type="entry name" value="Histidine kinase-like ATPase, C-terminal domain"/>
    <property type="match status" value="1"/>
</dbReference>
<keyword evidence="1" id="KW-0472">Membrane</keyword>
<dbReference type="Proteomes" id="UP000515977">
    <property type="component" value="Chromosome"/>
</dbReference>
<organism evidence="4 5">
    <name type="scientific">Thermomonas brevis</name>
    <dbReference type="NCBI Taxonomy" id="215691"/>
    <lineage>
        <taxon>Bacteria</taxon>
        <taxon>Pseudomonadati</taxon>
        <taxon>Pseudomonadota</taxon>
        <taxon>Gammaproteobacteria</taxon>
        <taxon>Lysobacterales</taxon>
        <taxon>Lysobacteraceae</taxon>
        <taxon>Thermomonas</taxon>
    </lineage>
</organism>
<dbReference type="Pfam" id="PF06580">
    <property type="entry name" value="His_kinase"/>
    <property type="match status" value="1"/>
</dbReference>
<dbReference type="KEGG" id="tbv:H9L17_13365"/>
<feature type="domain" description="Signal transduction histidine kinase internal region" evidence="3">
    <location>
        <begin position="173"/>
        <end position="252"/>
    </location>
</feature>
<keyword evidence="1" id="KW-0812">Transmembrane</keyword>
<dbReference type="InterPro" id="IPR010559">
    <property type="entry name" value="Sig_transdc_His_kin_internal"/>
</dbReference>